<dbReference type="PANTHER" id="PTHR33495:SF2">
    <property type="entry name" value="ANTI-SIGMA FACTOR ANTAGONIST TM_1081-RELATED"/>
    <property type="match status" value="1"/>
</dbReference>
<name>A0A5D4MCB9_9BACI</name>
<protein>
    <recommendedName>
        <fullName evidence="2">Anti-sigma factor antagonist</fullName>
    </recommendedName>
</protein>
<evidence type="ECO:0000256" key="1">
    <source>
        <dbReference type="ARBA" id="ARBA00009013"/>
    </source>
</evidence>
<dbReference type="Proteomes" id="UP000325182">
    <property type="component" value="Unassembled WGS sequence"/>
</dbReference>
<dbReference type="GO" id="GO:0043856">
    <property type="term" value="F:anti-sigma factor antagonist activity"/>
    <property type="evidence" value="ECO:0007669"/>
    <property type="project" value="InterPro"/>
</dbReference>
<sequence>MNYSIVEKGNDSLEVWIEGDIDIDSTEEFDEHLVPLMEKHRSVTLSLQDVPFVDSSGIGVLLNTVRNLNDKGIAISIRNVQKEVMEVFELLEIPEILGRNVLG</sequence>
<comment type="similarity">
    <text evidence="1 2">Belongs to the anti-sigma-factor antagonist family.</text>
</comment>
<dbReference type="SUPFAM" id="SSF52091">
    <property type="entry name" value="SpoIIaa-like"/>
    <property type="match status" value="1"/>
</dbReference>
<feature type="domain" description="STAS" evidence="3">
    <location>
        <begin position="2"/>
        <end position="103"/>
    </location>
</feature>
<evidence type="ECO:0000256" key="2">
    <source>
        <dbReference type="RuleBase" id="RU003749"/>
    </source>
</evidence>
<dbReference type="Pfam" id="PF01740">
    <property type="entry name" value="STAS"/>
    <property type="match status" value="1"/>
</dbReference>
<dbReference type="Gene3D" id="3.30.750.24">
    <property type="entry name" value="STAS domain"/>
    <property type="match status" value="1"/>
</dbReference>
<dbReference type="EMBL" id="VTEG01000008">
    <property type="protein sequence ID" value="TYR98963.1"/>
    <property type="molecule type" value="Genomic_DNA"/>
</dbReference>
<comment type="caution">
    <text evidence="4">The sequence shown here is derived from an EMBL/GenBank/DDBJ whole genome shotgun (WGS) entry which is preliminary data.</text>
</comment>
<evidence type="ECO:0000313" key="4">
    <source>
        <dbReference type="EMBL" id="TYR98963.1"/>
    </source>
</evidence>
<dbReference type="InterPro" id="IPR003658">
    <property type="entry name" value="Anti-sigma_ant"/>
</dbReference>
<dbReference type="AlphaFoldDB" id="A0A5D4MCB9"/>
<dbReference type="PANTHER" id="PTHR33495">
    <property type="entry name" value="ANTI-SIGMA FACTOR ANTAGONIST TM_1081-RELATED-RELATED"/>
    <property type="match status" value="1"/>
</dbReference>
<dbReference type="InterPro" id="IPR002645">
    <property type="entry name" value="STAS_dom"/>
</dbReference>
<evidence type="ECO:0000313" key="5">
    <source>
        <dbReference type="Proteomes" id="UP000325182"/>
    </source>
</evidence>
<gene>
    <name evidence="4" type="ORF">FZC84_12535</name>
</gene>
<evidence type="ECO:0000259" key="3">
    <source>
        <dbReference type="PROSITE" id="PS50801"/>
    </source>
</evidence>
<proteinExistence type="inferred from homology"/>
<organism evidence="4 5">
    <name type="scientific">Rossellomorea vietnamensis</name>
    <dbReference type="NCBI Taxonomy" id="218284"/>
    <lineage>
        <taxon>Bacteria</taxon>
        <taxon>Bacillati</taxon>
        <taxon>Bacillota</taxon>
        <taxon>Bacilli</taxon>
        <taxon>Bacillales</taxon>
        <taxon>Bacillaceae</taxon>
        <taxon>Rossellomorea</taxon>
    </lineage>
</organism>
<accession>A0A5D4MCB9</accession>
<dbReference type="NCBIfam" id="TIGR00377">
    <property type="entry name" value="ant_ant_sig"/>
    <property type="match status" value="1"/>
</dbReference>
<dbReference type="CDD" id="cd07043">
    <property type="entry name" value="STAS_anti-anti-sigma_factors"/>
    <property type="match status" value="1"/>
</dbReference>
<dbReference type="PROSITE" id="PS50801">
    <property type="entry name" value="STAS"/>
    <property type="match status" value="1"/>
</dbReference>
<reference evidence="4 5" key="1">
    <citation type="submission" date="2019-08" db="EMBL/GenBank/DDBJ databases">
        <title>Bacillus genomes from the desert of Cuatro Cienegas, Coahuila.</title>
        <authorList>
            <person name="Olmedo-Alvarez G."/>
        </authorList>
    </citation>
    <scope>NUCLEOTIDE SEQUENCE [LARGE SCALE GENOMIC DNA]</scope>
    <source>
        <strain evidence="4 5">CH128b_4D</strain>
    </source>
</reference>
<dbReference type="InterPro" id="IPR036513">
    <property type="entry name" value="STAS_dom_sf"/>
</dbReference>